<proteinExistence type="predicted"/>
<dbReference type="Gene3D" id="3.40.50.720">
    <property type="entry name" value="NAD(P)-binding Rossmann-like Domain"/>
    <property type="match status" value="1"/>
</dbReference>
<dbReference type="RefSeq" id="WP_135972751.1">
    <property type="nucleotide sequence ID" value="NZ_CP039291.1"/>
</dbReference>
<dbReference type="PANTHER" id="PTHR43162">
    <property type="match status" value="1"/>
</dbReference>
<accession>A0A4P7SHB0</accession>
<reference evidence="2 3" key="1">
    <citation type="submission" date="2019-04" db="EMBL/GenBank/DDBJ databases">
        <title>Isolation and identification of Cellulomonas shaoxiangyii sp. Nov. isolated from feces of the Tibetan antelopes (Pantholops hodgsonii) in the Qinghai-Tibet plateau of China.</title>
        <authorList>
            <person name="Tian Z."/>
        </authorList>
    </citation>
    <scope>NUCLEOTIDE SEQUENCE [LARGE SCALE GENOMIC DNA]</scope>
    <source>
        <strain evidence="2 3">Z28</strain>
    </source>
</reference>
<gene>
    <name evidence="2" type="ORF">E5225_08525</name>
</gene>
<dbReference type="InterPro" id="IPR051604">
    <property type="entry name" value="Ergot_Alk_Oxidoreductase"/>
</dbReference>
<evidence type="ECO:0000313" key="3">
    <source>
        <dbReference type="Proteomes" id="UP000296469"/>
    </source>
</evidence>
<sequence>MRIVVATPTGLVGSRVVARLHRAGVRPVLLVRDPGRLTDAVRGRSEVLAVDLLDVDSVVRATRGADALHWVAPSTGPDPLAAYDTLGSVAATAVRENGIGRVVLQSSVGAEARRGFGEIDGLGRAEEHLDATDAAVTHLRCGYFFSNLLMDLQTLRAGVVTTQLEVDRRIPWVAPDDVADVAALRLLSTGWTGRTTQGVLGPADLSAEDVAATLAELTGRPFRAEQVPDEAVAEQLRAFGMTQAQVDATVGMARGFRSAFRGEDPRDAVSTTTTTFRAWAADTLVPALGD</sequence>
<dbReference type="AlphaFoldDB" id="A0A4P7SHB0"/>
<dbReference type="InterPro" id="IPR016040">
    <property type="entry name" value="NAD(P)-bd_dom"/>
</dbReference>
<keyword evidence="3" id="KW-1185">Reference proteome</keyword>
<evidence type="ECO:0000313" key="2">
    <source>
        <dbReference type="EMBL" id="QCB93599.1"/>
    </source>
</evidence>
<dbReference type="OrthoDB" id="4632815at2"/>
<dbReference type="KEGG" id="celz:E5225_08525"/>
<evidence type="ECO:0000259" key="1">
    <source>
        <dbReference type="Pfam" id="PF13460"/>
    </source>
</evidence>
<protein>
    <submittedName>
        <fullName evidence="2">NmrA family transcriptional regulator</fullName>
    </submittedName>
</protein>
<dbReference type="SUPFAM" id="SSF51735">
    <property type="entry name" value="NAD(P)-binding Rossmann-fold domains"/>
    <property type="match status" value="1"/>
</dbReference>
<dbReference type="EMBL" id="CP039291">
    <property type="protein sequence ID" value="QCB93599.1"/>
    <property type="molecule type" value="Genomic_DNA"/>
</dbReference>
<dbReference type="Pfam" id="PF13460">
    <property type="entry name" value="NAD_binding_10"/>
    <property type="match status" value="1"/>
</dbReference>
<dbReference type="PANTHER" id="PTHR43162:SF1">
    <property type="entry name" value="PRESTALK A DIFFERENTIATION PROTEIN A"/>
    <property type="match status" value="1"/>
</dbReference>
<dbReference type="Gene3D" id="3.90.25.10">
    <property type="entry name" value="UDP-galactose 4-epimerase, domain 1"/>
    <property type="match status" value="1"/>
</dbReference>
<organism evidence="2 3">
    <name type="scientific">Cellulomonas shaoxiangyii</name>
    <dbReference type="NCBI Taxonomy" id="2566013"/>
    <lineage>
        <taxon>Bacteria</taxon>
        <taxon>Bacillati</taxon>
        <taxon>Actinomycetota</taxon>
        <taxon>Actinomycetes</taxon>
        <taxon>Micrococcales</taxon>
        <taxon>Cellulomonadaceae</taxon>
        <taxon>Cellulomonas</taxon>
    </lineage>
</organism>
<feature type="domain" description="NAD(P)-binding" evidence="1">
    <location>
        <begin position="9"/>
        <end position="182"/>
    </location>
</feature>
<dbReference type="Proteomes" id="UP000296469">
    <property type="component" value="Chromosome"/>
</dbReference>
<dbReference type="InterPro" id="IPR036291">
    <property type="entry name" value="NAD(P)-bd_dom_sf"/>
</dbReference>
<name>A0A4P7SHB0_9CELL</name>